<evidence type="ECO:0000313" key="4">
    <source>
        <dbReference type="Proteomes" id="UP000536685"/>
    </source>
</evidence>
<evidence type="ECO:0008006" key="5">
    <source>
        <dbReference type="Google" id="ProtNLM"/>
    </source>
</evidence>
<reference evidence="3 4" key="1">
    <citation type="submission" date="2020-08" db="EMBL/GenBank/DDBJ databases">
        <title>Sequencing the genomes of 1000 actinobacteria strains.</title>
        <authorList>
            <person name="Klenk H.-P."/>
        </authorList>
    </citation>
    <scope>NUCLEOTIDE SEQUENCE [LARGE SCALE GENOMIC DNA]</scope>
    <source>
        <strain evidence="3 4">DSM 105784</strain>
    </source>
</reference>
<keyword evidence="2" id="KW-1133">Transmembrane helix</keyword>
<protein>
    <recommendedName>
        <fullName evidence="5">Septum formation-related domain-containing protein</fullName>
    </recommendedName>
</protein>
<feature type="region of interest" description="Disordered" evidence="1">
    <location>
        <begin position="203"/>
        <end position="223"/>
    </location>
</feature>
<evidence type="ECO:0000256" key="1">
    <source>
        <dbReference type="SAM" id="MobiDB-lite"/>
    </source>
</evidence>
<evidence type="ECO:0000313" key="3">
    <source>
        <dbReference type="EMBL" id="MBB5845046.1"/>
    </source>
</evidence>
<feature type="compositionally biased region" description="Low complexity" evidence="1">
    <location>
        <begin position="26"/>
        <end position="39"/>
    </location>
</feature>
<dbReference type="RefSeq" id="WP_184239819.1">
    <property type="nucleotide sequence ID" value="NZ_JACHMJ010000001.1"/>
</dbReference>
<keyword evidence="4" id="KW-1185">Reference proteome</keyword>
<accession>A0A841ATP5</accession>
<proteinExistence type="predicted"/>
<feature type="region of interest" description="Disordered" evidence="1">
    <location>
        <begin position="1"/>
        <end position="124"/>
    </location>
</feature>
<dbReference type="EMBL" id="JACHMJ010000001">
    <property type="protein sequence ID" value="MBB5845046.1"/>
    <property type="molecule type" value="Genomic_DNA"/>
</dbReference>
<evidence type="ECO:0000256" key="2">
    <source>
        <dbReference type="SAM" id="Phobius"/>
    </source>
</evidence>
<feature type="compositionally biased region" description="Basic and acidic residues" evidence="1">
    <location>
        <begin position="61"/>
        <end position="70"/>
    </location>
</feature>
<comment type="caution">
    <text evidence="3">The sequence shown here is derived from an EMBL/GenBank/DDBJ whole genome shotgun (WGS) entry which is preliminary data.</text>
</comment>
<dbReference type="Proteomes" id="UP000536685">
    <property type="component" value="Unassembled WGS sequence"/>
</dbReference>
<dbReference type="AlphaFoldDB" id="A0A841ATP5"/>
<gene>
    <name evidence="3" type="ORF">HD599_003369</name>
</gene>
<keyword evidence="2" id="KW-0812">Transmembrane</keyword>
<organism evidence="3 4">
    <name type="scientific">Conyzicola lurida</name>
    <dbReference type="NCBI Taxonomy" id="1172621"/>
    <lineage>
        <taxon>Bacteria</taxon>
        <taxon>Bacillati</taxon>
        <taxon>Actinomycetota</taxon>
        <taxon>Actinomycetes</taxon>
        <taxon>Micrococcales</taxon>
        <taxon>Microbacteriaceae</taxon>
        <taxon>Conyzicola</taxon>
    </lineage>
</organism>
<sequence length="424" mass="44084">MSDEKPPSGFNWGLTPGGGEPEKPAEPTTAPEPTESTDPVDIGFMSAVPQNQLGAEPPAGEPEKAPEKPADAPAEQPGEAPAAPPTEKPDPSQSWSIDDDGEATAAFDFRAPAPPPIDPIQPPVWHEGRKLAWETPTPPAFDLSLEGATGPLSTGEVGLGAPVGESPTTNPIDALFGEEKFHEYVDAPAQALVPFVARDVVPVAPPKRSTPKPPKPPRGPMPPGQRALVWIAGSLVAALALAGLFFVGTRLGDAEPTAVATPAATPTPTPTPEETVAPVAVIGPVAPGVVEWDALLGTECLDPFVSAWEDEFTVVDCAAPHAAQMVYRGRFDDSATDPFPGLDVLQARMNLLCASPDNIDYAAASQFSDIQIAASYAGTDEEWATGDRAYYCFVSRSSGEPLTASVAMPPRAPAVIPVVASPEP</sequence>
<feature type="compositionally biased region" description="Low complexity" evidence="1">
    <location>
        <begin position="71"/>
        <end position="81"/>
    </location>
</feature>
<feature type="transmembrane region" description="Helical" evidence="2">
    <location>
        <begin position="227"/>
        <end position="247"/>
    </location>
</feature>
<name>A0A841ATP5_9MICO</name>
<feature type="compositionally biased region" description="Pro residues" evidence="1">
    <location>
        <begin position="112"/>
        <end position="122"/>
    </location>
</feature>
<dbReference type="PRINTS" id="PR01217">
    <property type="entry name" value="PRICHEXTENSN"/>
</dbReference>
<feature type="compositionally biased region" description="Pro residues" evidence="1">
    <location>
        <begin position="211"/>
        <end position="223"/>
    </location>
</feature>
<keyword evidence="2" id="KW-0472">Membrane</keyword>